<evidence type="ECO:0000256" key="3">
    <source>
        <dbReference type="ARBA" id="ARBA00011837"/>
    </source>
</evidence>
<protein>
    <recommendedName>
        <fullName evidence="4 10">Mediator of RNA polymerase II transcription subunit 31</fullName>
    </recommendedName>
</protein>
<dbReference type="PANTHER" id="PTHR13186">
    <property type="entry name" value="MEDIATOR OF RNA POLYMERASE II TRANSCRIPTION SUBUNIT 31"/>
    <property type="match status" value="1"/>
</dbReference>
<gene>
    <name evidence="11" type="ORF">K505DRAFT_327984</name>
</gene>
<dbReference type="GO" id="GO:0016592">
    <property type="term" value="C:mediator complex"/>
    <property type="evidence" value="ECO:0007669"/>
    <property type="project" value="InterPro"/>
</dbReference>
<dbReference type="GO" id="GO:0006355">
    <property type="term" value="P:regulation of DNA-templated transcription"/>
    <property type="evidence" value="ECO:0007669"/>
    <property type="project" value="InterPro"/>
</dbReference>
<dbReference type="InterPro" id="IPR008831">
    <property type="entry name" value="Mediator_Med31"/>
</dbReference>
<evidence type="ECO:0000256" key="8">
    <source>
        <dbReference type="ARBA" id="ARBA00023242"/>
    </source>
</evidence>
<keyword evidence="7 10" id="KW-0804">Transcription</keyword>
<keyword evidence="12" id="KW-1185">Reference proteome</keyword>
<accession>A0A6A6X0V8</accession>
<dbReference type="AlphaFoldDB" id="A0A6A6X0V8"/>
<evidence type="ECO:0000256" key="4">
    <source>
        <dbReference type="ARBA" id="ARBA00019660"/>
    </source>
</evidence>
<evidence type="ECO:0000313" key="12">
    <source>
        <dbReference type="Proteomes" id="UP000799757"/>
    </source>
</evidence>
<sequence>MATAASDVPHYGGFSRFELELEFVQCLANPAYLNYLAVQNMFDKPDFVAYLGYLQYWKEPKYVKYLHYPGPTLRALELLQHERFRQEILTPNLTNFMTLEGLKNAVPPAYKD</sequence>
<dbReference type="EMBL" id="MU002111">
    <property type="protein sequence ID" value="KAF2789811.1"/>
    <property type="molecule type" value="Genomic_DNA"/>
</dbReference>
<dbReference type="Pfam" id="PF05669">
    <property type="entry name" value="Med31"/>
    <property type="match status" value="1"/>
</dbReference>
<dbReference type="OrthoDB" id="10257739at2759"/>
<dbReference type="FunFam" id="1.10.10.1340:FF:000002">
    <property type="entry name" value="Mediator of RNA polymerase II transcription subunit 31"/>
    <property type="match status" value="1"/>
</dbReference>
<keyword evidence="6 10" id="KW-0010">Activator</keyword>
<keyword evidence="5 10" id="KW-0805">Transcription regulation</keyword>
<evidence type="ECO:0000256" key="6">
    <source>
        <dbReference type="ARBA" id="ARBA00023159"/>
    </source>
</evidence>
<dbReference type="InterPro" id="IPR038089">
    <property type="entry name" value="Med31_sf"/>
</dbReference>
<dbReference type="Proteomes" id="UP000799757">
    <property type="component" value="Unassembled WGS sequence"/>
</dbReference>
<evidence type="ECO:0000256" key="10">
    <source>
        <dbReference type="RuleBase" id="RU364129"/>
    </source>
</evidence>
<evidence type="ECO:0000256" key="2">
    <source>
        <dbReference type="ARBA" id="ARBA00006378"/>
    </source>
</evidence>
<comment type="similarity">
    <text evidence="2 10">Belongs to the Mediator complex subunit 31 family.</text>
</comment>
<evidence type="ECO:0000256" key="1">
    <source>
        <dbReference type="ARBA" id="ARBA00004123"/>
    </source>
</evidence>
<comment type="subcellular location">
    <subcellularLocation>
        <location evidence="1 10">Nucleus</location>
    </subcellularLocation>
</comment>
<keyword evidence="8 10" id="KW-0539">Nucleus</keyword>
<proteinExistence type="inferred from homology"/>
<evidence type="ECO:0000256" key="7">
    <source>
        <dbReference type="ARBA" id="ARBA00023163"/>
    </source>
</evidence>
<dbReference type="Gene3D" id="1.10.10.1340">
    <property type="entry name" value="Mediator of RNA polymerase II, submodule Med31 (Soh1)"/>
    <property type="match status" value="1"/>
</dbReference>
<evidence type="ECO:0000256" key="9">
    <source>
        <dbReference type="ARBA" id="ARBA00025687"/>
    </source>
</evidence>
<reference evidence="11" key="1">
    <citation type="journal article" date="2020" name="Stud. Mycol.">
        <title>101 Dothideomycetes genomes: a test case for predicting lifestyles and emergence of pathogens.</title>
        <authorList>
            <person name="Haridas S."/>
            <person name="Albert R."/>
            <person name="Binder M."/>
            <person name="Bloem J."/>
            <person name="Labutti K."/>
            <person name="Salamov A."/>
            <person name="Andreopoulos B."/>
            <person name="Baker S."/>
            <person name="Barry K."/>
            <person name="Bills G."/>
            <person name="Bluhm B."/>
            <person name="Cannon C."/>
            <person name="Castanera R."/>
            <person name="Culley D."/>
            <person name="Daum C."/>
            <person name="Ezra D."/>
            <person name="Gonzalez J."/>
            <person name="Henrissat B."/>
            <person name="Kuo A."/>
            <person name="Liang C."/>
            <person name="Lipzen A."/>
            <person name="Lutzoni F."/>
            <person name="Magnuson J."/>
            <person name="Mondo S."/>
            <person name="Nolan M."/>
            <person name="Ohm R."/>
            <person name="Pangilinan J."/>
            <person name="Park H.-J."/>
            <person name="Ramirez L."/>
            <person name="Alfaro M."/>
            <person name="Sun H."/>
            <person name="Tritt A."/>
            <person name="Yoshinaga Y."/>
            <person name="Zwiers L.-H."/>
            <person name="Turgeon B."/>
            <person name="Goodwin S."/>
            <person name="Spatafora J."/>
            <person name="Crous P."/>
            <person name="Grigoriev I."/>
        </authorList>
    </citation>
    <scope>NUCLEOTIDE SEQUENCE</scope>
    <source>
        <strain evidence="11">CBS 109.77</strain>
    </source>
</reference>
<organism evidence="11 12">
    <name type="scientific">Melanomma pulvis-pyrius CBS 109.77</name>
    <dbReference type="NCBI Taxonomy" id="1314802"/>
    <lineage>
        <taxon>Eukaryota</taxon>
        <taxon>Fungi</taxon>
        <taxon>Dikarya</taxon>
        <taxon>Ascomycota</taxon>
        <taxon>Pezizomycotina</taxon>
        <taxon>Dothideomycetes</taxon>
        <taxon>Pleosporomycetidae</taxon>
        <taxon>Pleosporales</taxon>
        <taxon>Melanommataceae</taxon>
        <taxon>Melanomma</taxon>
    </lineage>
</organism>
<comment type="function">
    <text evidence="9 10">Component of the Mediator complex, a coactivator involved in the regulated transcription of nearly all RNA polymerase II-dependent genes. Mediator functions as a bridge to convey information from gene-specific regulatory proteins to the basal RNA polymerase II transcription machinery. Mediator is recruited to promoters by direct interactions with regulatory proteins and serves as a scaffold for the assembly of a functional preinitiation complex with RNA polymerase II and the general transcription factors.</text>
</comment>
<dbReference type="GO" id="GO:0003712">
    <property type="term" value="F:transcription coregulator activity"/>
    <property type="evidence" value="ECO:0007669"/>
    <property type="project" value="InterPro"/>
</dbReference>
<evidence type="ECO:0000256" key="5">
    <source>
        <dbReference type="ARBA" id="ARBA00023015"/>
    </source>
</evidence>
<comment type="subunit">
    <text evidence="3 10">Component of the Mediator complex.</text>
</comment>
<evidence type="ECO:0000313" key="11">
    <source>
        <dbReference type="EMBL" id="KAF2789811.1"/>
    </source>
</evidence>
<name>A0A6A6X0V8_9PLEO</name>